<dbReference type="AlphaFoldDB" id="A0AAN6MCR2"/>
<evidence type="ECO:0000313" key="2">
    <source>
        <dbReference type="EMBL" id="KAK3897749.1"/>
    </source>
</evidence>
<evidence type="ECO:0000313" key="3">
    <source>
        <dbReference type="Proteomes" id="UP001303889"/>
    </source>
</evidence>
<feature type="signal peptide" evidence="1">
    <location>
        <begin position="1"/>
        <end position="19"/>
    </location>
</feature>
<proteinExistence type="predicted"/>
<reference evidence="2" key="2">
    <citation type="submission" date="2023-05" db="EMBL/GenBank/DDBJ databases">
        <authorList>
            <consortium name="Lawrence Berkeley National Laboratory"/>
            <person name="Steindorff A."/>
            <person name="Hensen N."/>
            <person name="Bonometti L."/>
            <person name="Westerberg I."/>
            <person name="Brannstrom I.O."/>
            <person name="Guillou S."/>
            <person name="Cros-Aarteil S."/>
            <person name="Calhoun S."/>
            <person name="Haridas S."/>
            <person name="Kuo A."/>
            <person name="Mondo S."/>
            <person name="Pangilinan J."/>
            <person name="Riley R."/>
            <person name="Labutti K."/>
            <person name="Andreopoulos B."/>
            <person name="Lipzen A."/>
            <person name="Chen C."/>
            <person name="Yanf M."/>
            <person name="Daum C."/>
            <person name="Ng V."/>
            <person name="Clum A."/>
            <person name="Ohm R."/>
            <person name="Martin F."/>
            <person name="Silar P."/>
            <person name="Natvig D."/>
            <person name="Lalanne C."/>
            <person name="Gautier V."/>
            <person name="Ament-Velasquez S.L."/>
            <person name="Kruys A."/>
            <person name="Hutchinson M.I."/>
            <person name="Powell A.J."/>
            <person name="Barry K."/>
            <person name="Miller A.N."/>
            <person name="Grigoriev I.V."/>
            <person name="Debuchy R."/>
            <person name="Gladieux P."/>
            <person name="Thoren M.H."/>
            <person name="Johannesson H."/>
        </authorList>
    </citation>
    <scope>NUCLEOTIDE SEQUENCE</scope>
    <source>
        <strain evidence="2">CBS 103.79</strain>
    </source>
</reference>
<dbReference type="Proteomes" id="UP001303889">
    <property type="component" value="Unassembled WGS sequence"/>
</dbReference>
<reference evidence="2" key="1">
    <citation type="journal article" date="2023" name="Mol. Phylogenet. Evol.">
        <title>Genome-scale phylogeny and comparative genomics of the fungal order Sordariales.</title>
        <authorList>
            <person name="Hensen N."/>
            <person name="Bonometti L."/>
            <person name="Westerberg I."/>
            <person name="Brannstrom I.O."/>
            <person name="Guillou S."/>
            <person name="Cros-Aarteil S."/>
            <person name="Calhoun S."/>
            <person name="Haridas S."/>
            <person name="Kuo A."/>
            <person name="Mondo S."/>
            <person name="Pangilinan J."/>
            <person name="Riley R."/>
            <person name="LaButti K."/>
            <person name="Andreopoulos B."/>
            <person name="Lipzen A."/>
            <person name="Chen C."/>
            <person name="Yan M."/>
            <person name="Daum C."/>
            <person name="Ng V."/>
            <person name="Clum A."/>
            <person name="Steindorff A."/>
            <person name="Ohm R.A."/>
            <person name="Martin F."/>
            <person name="Silar P."/>
            <person name="Natvig D.O."/>
            <person name="Lalanne C."/>
            <person name="Gautier V."/>
            <person name="Ament-Velasquez S.L."/>
            <person name="Kruys A."/>
            <person name="Hutchinson M.I."/>
            <person name="Powell A.J."/>
            <person name="Barry K."/>
            <person name="Miller A.N."/>
            <person name="Grigoriev I.V."/>
            <person name="Debuchy R."/>
            <person name="Gladieux P."/>
            <person name="Hiltunen Thoren M."/>
            <person name="Johannesson H."/>
        </authorList>
    </citation>
    <scope>NUCLEOTIDE SEQUENCE</scope>
    <source>
        <strain evidence="2">CBS 103.79</strain>
    </source>
</reference>
<organism evidence="2 3">
    <name type="scientific">Staphylotrichum tortipilum</name>
    <dbReference type="NCBI Taxonomy" id="2831512"/>
    <lineage>
        <taxon>Eukaryota</taxon>
        <taxon>Fungi</taxon>
        <taxon>Dikarya</taxon>
        <taxon>Ascomycota</taxon>
        <taxon>Pezizomycotina</taxon>
        <taxon>Sordariomycetes</taxon>
        <taxon>Sordariomycetidae</taxon>
        <taxon>Sordariales</taxon>
        <taxon>Chaetomiaceae</taxon>
        <taxon>Staphylotrichum</taxon>
    </lineage>
</organism>
<feature type="chain" id="PRO_5043013876" evidence="1">
    <location>
        <begin position="20"/>
        <end position="103"/>
    </location>
</feature>
<evidence type="ECO:0000256" key="1">
    <source>
        <dbReference type="SAM" id="SignalP"/>
    </source>
</evidence>
<protein>
    <submittedName>
        <fullName evidence="2">Uncharacterized protein</fullName>
    </submittedName>
</protein>
<accession>A0AAN6MCR2</accession>
<gene>
    <name evidence="2" type="ORF">C8A05DRAFT_47732</name>
</gene>
<keyword evidence="3" id="KW-1185">Reference proteome</keyword>
<sequence>MKFSAVLAAAAALAGSSEAYRISVYSKDNYQGTQKSWTTSGSHPVGFTVKSWIWSSAAGDGCCIAFCKGSTNVGRYCGSASKAVSSAGVTKVVTGCGSAVLNC</sequence>
<keyword evidence="1" id="KW-0732">Signal</keyword>
<name>A0AAN6MCR2_9PEZI</name>
<dbReference type="EMBL" id="MU856078">
    <property type="protein sequence ID" value="KAK3897749.1"/>
    <property type="molecule type" value="Genomic_DNA"/>
</dbReference>
<comment type="caution">
    <text evidence="2">The sequence shown here is derived from an EMBL/GenBank/DDBJ whole genome shotgun (WGS) entry which is preliminary data.</text>
</comment>